<dbReference type="AlphaFoldDB" id="A0A1I0EDI8"/>
<evidence type="ECO:0000313" key="5">
    <source>
        <dbReference type="EMBL" id="SET43377.1"/>
    </source>
</evidence>
<dbReference type="Gene3D" id="3.40.50.300">
    <property type="entry name" value="P-loop containing nucleotide triphosphate hydrolases"/>
    <property type="match status" value="1"/>
</dbReference>
<dbReference type="RefSeq" id="WP_092362107.1">
    <property type="nucleotide sequence ID" value="NZ_DAINWJ010000276.1"/>
</dbReference>
<dbReference type="SUPFAM" id="SSF52540">
    <property type="entry name" value="P-loop containing nucleoside triphosphate hydrolases"/>
    <property type="match status" value="1"/>
</dbReference>
<organism evidence="5 6">
    <name type="scientific">Enterocloster lavalensis</name>
    <dbReference type="NCBI Taxonomy" id="460384"/>
    <lineage>
        <taxon>Bacteria</taxon>
        <taxon>Bacillati</taxon>
        <taxon>Bacillota</taxon>
        <taxon>Clostridia</taxon>
        <taxon>Lachnospirales</taxon>
        <taxon>Lachnospiraceae</taxon>
        <taxon>Enterocloster</taxon>
    </lineage>
</organism>
<reference evidence="6" key="1">
    <citation type="submission" date="2016-10" db="EMBL/GenBank/DDBJ databases">
        <authorList>
            <person name="Varghese N."/>
            <person name="Submissions S."/>
        </authorList>
    </citation>
    <scope>NUCLEOTIDE SEQUENCE [LARGE SCALE GENOMIC DNA]</scope>
    <source>
        <strain evidence="6">NLAE-zl-G277</strain>
    </source>
</reference>
<dbReference type="PANTHER" id="PTHR20953:SF3">
    <property type="entry name" value="P-LOOP CONTAINING NUCLEOSIDE TRIPHOSPHATE HYDROLASES SUPERFAMILY PROTEIN"/>
    <property type="match status" value="1"/>
</dbReference>
<sequence length="379" mass="41028">MNRKDEILKLFPKELRALLGQVPAEFEDIQEIRLRAGQPVILVCKNREYMVGQGGELLGNAEEGADSIRSAPSSSARPYRASREELRAAVDYMSSYSLYAAEEELRQGFITVQGGHRIGVAGRTVADRQGVRLMKFISFVNVRVAHQVKGCADGIMGYLYARQPGQPGPHFCNTLIISPPRCGKTTLLRDVIRQVSAGNAFAPGMTVGVVDERSELGACYQGVPQNDLGPRTDVLDCCPKDQGMMMLVRSMAPQVVAVDEIGSAGDVEAVGYIQSCGCALAATVHGASLEDIYSKPALGRLVEEGVFERYILLEPSPENGRRLRILGRDGRELDGERCGAVGSPVQCVPGYEKAAVPPGPPHPQTVPHPKERPGERICC</sequence>
<dbReference type="InterPro" id="IPR045735">
    <property type="entry name" value="Spore_III_AA_AAA+_ATPase"/>
</dbReference>
<dbReference type="GO" id="GO:0005524">
    <property type="term" value="F:ATP binding"/>
    <property type="evidence" value="ECO:0007669"/>
    <property type="project" value="UniProtKB-KW"/>
</dbReference>
<keyword evidence="6" id="KW-1185">Reference proteome</keyword>
<feature type="compositionally biased region" description="Basic and acidic residues" evidence="3">
    <location>
        <begin position="368"/>
        <end position="379"/>
    </location>
</feature>
<evidence type="ECO:0000256" key="3">
    <source>
        <dbReference type="SAM" id="MobiDB-lite"/>
    </source>
</evidence>
<feature type="compositionally biased region" description="Pro residues" evidence="3">
    <location>
        <begin position="357"/>
        <end position="366"/>
    </location>
</feature>
<protein>
    <submittedName>
        <fullName evidence="5">Stage III sporulation protein AA</fullName>
    </submittedName>
</protein>
<dbReference type="NCBIfam" id="TIGR02858">
    <property type="entry name" value="spore_III_AA"/>
    <property type="match status" value="1"/>
</dbReference>
<dbReference type="STRING" id="460384.SAMN05216313_10674"/>
<gene>
    <name evidence="5" type="ORF">SAMN05216313_10674</name>
</gene>
<feature type="domain" description="Stage III sporulation protein AA AAA+ ATPase" evidence="4">
    <location>
        <begin position="1"/>
        <end position="56"/>
    </location>
</feature>
<dbReference type="Pfam" id="PF19568">
    <property type="entry name" value="Spore_III_AA"/>
    <property type="match status" value="2"/>
</dbReference>
<evidence type="ECO:0000313" key="6">
    <source>
        <dbReference type="Proteomes" id="UP000198508"/>
    </source>
</evidence>
<dbReference type="EMBL" id="FOIM01000006">
    <property type="protein sequence ID" value="SET43377.1"/>
    <property type="molecule type" value="Genomic_DNA"/>
</dbReference>
<dbReference type="InterPro" id="IPR027417">
    <property type="entry name" value="P-loop_NTPase"/>
</dbReference>
<accession>A0A1I0EDI8</accession>
<dbReference type="Proteomes" id="UP000198508">
    <property type="component" value="Unassembled WGS sequence"/>
</dbReference>
<keyword evidence="2" id="KW-0067">ATP-binding</keyword>
<keyword evidence="1" id="KW-0547">Nucleotide-binding</keyword>
<evidence type="ECO:0000256" key="2">
    <source>
        <dbReference type="ARBA" id="ARBA00022840"/>
    </source>
</evidence>
<evidence type="ECO:0000256" key="1">
    <source>
        <dbReference type="ARBA" id="ARBA00022741"/>
    </source>
</evidence>
<name>A0A1I0EDI8_9FIRM</name>
<feature type="region of interest" description="Disordered" evidence="3">
    <location>
        <begin position="352"/>
        <end position="379"/>
    </location>
</feature>
<feature type="domain" description="Stage III sporulation protein AA AAA+ ATPase" evidence="4">
    <location>
        <begin position="74"/>
        <end position="331"/>
    </location>
</feature>
<evidence type="ECO:0000259" key="4">
    <source>
        <dbReference type="Pfam" id="PF19568"/>
    </source>
</evidence>
<dbReference type="InterPro" id="IPR014217">
    <property type="entry name" value="Spore_III_AA"/>
</dbReference>
<proteinExistence type="predicted"/>
<dbReference type="PANTHER" id="PTHR20953">
    <property type="entry name" value="KINASE-RELATED"/>
    <property type="match status" value="1"/>
</dbReference>